<evidence type="ECO:0000313" key="4">
    <source>
        <dbReference type="Proteomes" id="UP000663874"/>
    </source>
</evidence>
<comment type="caution">
    <text evidence="3">The sequence shown here is derived from an EMBL/GenBank/DDBJ whole genome shotgun (WGS) entry which is preliminary data.</text>
</comment>
<dbReference type="Proteomes" id="UP000663874">
    <property type="component" value="Unassembled WGS sequence"/>
</dbReference>
<dbReference type="Proteomes" id="UP000663889">
    <property type="component" value="Unassembled WGS sequence"/>
</dbReference>
<evidence type="ECO:0000256" key="1">
    <source>
        <dbReference type="SAM" id="MobiDB-lite"/>
    </source>
</evidence>
<evidence type="ECO:0000313" key="2">
    <source>
        <dbReference type="EMBL" id="CAF1517340.1"/>
    </source>
</evidence>
<evidence type="ECO:0000313" key="3">
    <source>
        <dbReference type="EMBL" id="CAF4177888.1"/>
    </source>
</evidence>
<organism evidence="3 4">
    <name type="scientific">Rotaria sordida</name>
    <dbReference type="NCBI Taxonomy" id="392033"/>
    <lineage>
        <taxon>Eukaryota</taxon>
        <taxon>Metazoa</taxon>
        <taxon>Spiralia</taxon>
        <taxon>Gnathifera</taxon>
        <taxon>Rotifera</taxon>
        <taxon>Eurotatoria</taxon>
        <taxon>Bdelloidea</taxon>
        <taxon>Philodinida</taxon>
        <taxon>Philodinidae</taxon>
        <taxon>Rotaria</taxon>
    </lineage>
</organism>
<feature type="region of interest" description="Disordered" evidence="1">
    <location>
        <begin position="44"/>
        <end position="67"/>
    </location>
</feature>
<reference evidence="3" key="1">
    <citation type="submission" date="2021-02" db="EMBL/GenBank/DDBJ databases">
        <authorList>
            <person name="Nowell W R."/>
        </authorList>
    </citation>
    <scope>NUCLEOTIDE SEQUENCE</scope>
</reference>
<name>A0A820AL56_9BILA</name>
<dbReference type="AlphaFoldDB" id="A0A820AL56"/>
<feature type="compositionally biased region" description="Polar residues" evidence="1">
    <location>
        <begin position="58"/>
        <end position="67"/>
    </location>
</feature>
<feature type="compositionally biased region" description="Basic and acidic residues" evidence="1">
    <location>
        <begin position="44"/>
        <end position="57"/>
    </location>
</feature>
<protein>
    <submittedName>
        <fullName evidence="3">Uncharacterized protein</fullName>
    </submittedName>
</protein>
<gene>
    <name evidence="3" type="ORF">FNK824_LOCUS35054</name>
    <name evidence="2" type="ORF">SEV965_LOCUS36849</name>
</gene>
<proteinExistence type="predicted"/>
<dbReference type="EMBL" id="CAJNOU010007034">
    <property type="protein sequence ID" value="CAF1517340.1"/>
    <property type="molecule type" value="Genomic_DNA"/>
</dbReference>
<dbReference type="EMBL" id="CAJOBE010014417">
    <property type="protein sequence ID" value="CAF4177888.1"/>
    <property type="molecule type" value="Genomic_DNA"/>
</dbReference>
<sequence length="67" mass="7482">MSSTALTPTSIVYGTVSTNRLSPNQKWKASISSSYMSDSCNVIEDDKSNDLRGENRRISNINNQKRN</sequence>
<accession>A0A820AL56</accession>